<evidence type="ECO:0000259" key="7">
    <source>
        <dbReference type="PROSITE" id="PS51307"/>
    </source>
</evidence>
<feature type="coiled-coil region" evidence="5">
    <location>
        <begin position="756"/>
        <end position="793"/>
    </location>
</feature>
<comment type="similarity">
    <text evidence="2">Belongs to the shroom family.</text>
</comment>
<dbReference type="AlphaFoldDB" id="A0A085LT43"/>
<evidence type="ECO:0000256" key="4">
    <source>
        <dbReference type="ARBA" id="ARBA00023212"/>
    </source>
</evidence>
<dbReference type="InterPro" id="IPR014799">
    <property type="entry name" value="ASD2_dom"/>
</dbReference>
<reference evidence="8 9" key="1">
    <citation type="journal article" date="2014" name="Nat. Genet.">
        <title>Genome and transcriptome of the porcine whipworm Trichuris suis.</title>
        <authorList>
            <person name="Jex A.R."/>
            <person name="Nejsum P."/>
            <person name="Schwarz E.M."/>
            <person name="Hu L."/>
            <person name="Young N.D."/>
            <person name="Hall R.S."/>
            <person name="Korhonen P.K."/>
            <person name="Liao S."/>
            <person name="Thamsborg S."/>
            <person name="Xia J."/>
            <person name="Xu P."/>
            <person name="Wang S."/>
            <person name="Scheerlinck J.P."/>
            <person name="Hofmann A."/>
            <person name="Sternberg P.W."/>
            <person name="Wang J."/>
            <person name="Gasser R.B."/>
        </authorList>
    </citation>
    <scope>NUCLEOTIDE SEQUENCE [LARGE SCALE GENOMIC DNA]</scope>
    <source>
        <strain evidence="8">DCEP-RM93M</strain>
    </source>
</reference>
<dbReference type="Proteomes" id="UP000030764">
    <property type="component" value="Unassembled WGS sequence"/>
</dbReference>
<dbReference type="InterPro" id="IPR027685">
    <property type="entry name" value="Shroom_fam"/>
</dbReference>
<evidence type="ECO:0000256" key="3">
    <source>
        <dbReference type="ARBA" id="ARBA00022490"/>
    </source>
</evidence>
<evidence type="ECO:0000256" key="5">
    <source>
        <dbReference type="SAM" id="Coils"/>
    </source>
</evidence>
<dbReference type="GO" id="GO:0030864">
    <property type="term" value="C:cortical actin cytoskeleton"/>
    <property type="evidence" value="ECO:0007669"/>
    <property type="project" value="TreeGrafter"/>
</dbReference>
<dbReference type="GO" id="GO:0043296">
    <property type="term" value="C:apical junction complex"/>
    <property type="evidence" value="ECO:0007669"/>
    <property type="project" value="TreeGrafter"/>
</dbReference>
<feature type="compositionally biased region" description="Low complexity" evidence="6">
    <location>
        <begin position="403"/>
        <end position="422"/>
    </location>
</feature>
<feature type="region of interest" description="Disordered" evidence="6">
    <location>
        <begin position="256"/>
        <end position="312"/>
    </location>
</feature>
<dbReference type="GO" id="GO:0016324">
    <property type="term" value="C:apical plasma membrane"/>
    <property type="evidence" value="ECO:0007669"/>
    <property type="project" value="TreeGrafter"/>
</dbReference>
<name>A0A085LT43_9BILA</name>
<organism evidence="8 9">
    <name type="scientific">Trichuris suis</name>
    <name type="common">pig whipworm</name>
    <dbReference type="NCBI Taxonomy" id="68888"/>
    <lineage>
        <taxon>Eukaryota</taxon>
        <taxon>Metazoa</taxon>
        <taxon>Ecdysozoa</taxon>
        <taxon>Nematoda</taxon>
        <taxon>Enoplea</taxon>
        <taxon>Dorylaimia</taxon>
        <taxon>Trichinellida</taxon>
        <taxon>Trichuridae</taxon>
        <taxon>Trichuris</taxon>
    </lineage>
</organism>
<keyword evidence="5" id="KW-0175">Coiled coil</keyword>
<evidence type="ECO:0000256" key="1">
    <source>
        <dbReference type="ARBA" id="ARBA00004245"/>
    </source>
</evidence>
<evidence type="ECO:0000313" key="9">
    <source>
        <dbReference type="Proteomes" id="UP000030764"/>
    </source>
</evidence>
<evidence type="ECO:0000313" key="8">
    <source>
        <dbReference type="EMBL" id="KFD48139.1"/>
    </source>
</evidence>
<feature type="compositionally biased region" description="Basic and acidic residues" evidence="6">
    <location>
        <begin position="256"/>
        <end position="267"/>
    </location>
</feature>
<sequence>MAAAAVPRMVISNLRPSHTVDNSVTICYRSFSFDLHALWMLAGSTVSKQRPSLFTFFTARTIATGNALKRQQAVVSHPYALLDFDGDKDGSSFCTTFFSCPRSIDASGLVIVALRTVQRKTERHNSVCSILEEIFDRTFSRLKELCTLGVIMKLFKKRGSFSMIGTEADLVSEFKSADTGPANFRVGRGREPVVALNYSRSFASVCSVGEPGSFSTPCAGGRLYKKSCEATQSNLALQKRLYKRFSKAWRQRTENAAKLQCKDKSGGDSDVDSSEYSNYSIRTDDSESSLNSSTLRGSLYQEGDEPQPLSISVGTKCRSETNLSSNVWHPPSSDLYNAPIADGAEDMETLRRWAQRHRITAAKLLPKMHRCQRDSGIAMHERTLSKDSSSSQSPKATTRLLKSPPVSYSESSSIATDLSSNSSYVGSGSGAGLESMVEVCTTVFLETDLLDDNDPAKSAAVVQSSCPDGYRPDVSGQEPITPCLVDLCSATGVNVGVEDDDGYCSIQVDSLARSDKMSSSNLVYAIPVKPSYDSPRVPPSQNMRCASPLSAWPRTERNSKDFEVVHLPPSPRNEPSEMITLNGISSQYESVQSTLPGVESNRVTPIDRMIQSSPQSVPKRTVVPVYPFQTHSPTVEPVLTVMKHCENGPAEPCVPEQSKIVSTDSEVVKYINIPMESNEHTIQSHWADKSNEDCLSKPLDAVLTNLVSNIMAGAHSFSEKATSYGIPKAEDGAALFPSFSSSGDEKVLTSNSNDLEKEKLELISRLSRKLKVLKEEKREIEEEIRSNEAIGNDLLSFVENSQASAAVKQKLRTYVQDVERITKLFLKLSAQLKRIVRQLNRTGDEQLVDVQSLKDRRAQLLSQLEDAKELKDGIYVRGAQLAKLLPQIFGPEQMIDYQYFVQMKSKLLVEAQEVDDKIAHGEEQKEVLEHS</sequence>
<dbReference type="PANTHER" id="PTHR15012">
    <property type="entry name" value="APICAL PROTEIN/SHROOM-RELATED"/>
    <property type="match status" value="1"/>
</dbReference>
<feature type="region of interest" description="Disordered" evidence="6">
    <location>
        <begin position="379"/>
        <end position="422"/>
    </location>
</feature>
<evidence type="ECO:0000256" key="2">
    <source>
        <dbReference type="ARBA" id="ARBA00006469"/>
    </source>
</evidence>
<keyword evidence="9" id="KW-1185">Reference proteome</keyword>
<accession>A0A085LT43</accession>
<protein>
    <recommendedName>
        <fullName evidence="7">ASD2 domain-containing protein</fullName>
    </recommendedName>
</protein>
<proteinExistence type="inferred from homology"/>
<dbReference type="GO" id="GO:0051015">
    <property type="term" value="F:actin filament binding"/>
    <property type="evidence" value="ECO:0007669"/>
    <property type="project" value="InterPro"/>
</dbReference>
<dbReference type="PANTHER" id="PTHR15012:SF32">
    <property type="entry name" value="PROTEIN SHROOM"/>
    <property type="match status" value="1"/>
</dbReference>
<keyword evidence="4" id="KW-0206">Cytoskeleton</keyword>
<dbReference type="GO" id="GO:0000902">
    <property type="term" value="P:cell morphogenesis"/>
    <property type="evidence" value="ECO:0007669"/>
    <property type="project" value="TreeGrafter"/>
</dbReference>
<dbReference type="GO" id="GO:0007015">
    <property type="term" value="P:actin filament organization"/>
    <property type="evidence" value="ECO:0007669"/>
    <property type="project" value="TreeGrafter"/>
</dbReference>
<evidence type="ECO:0000256" key="6">
    <source>
        <dbReference type="SAM" id="MobiDB-lite"/>
    </source>
</evidence>
<gene>
    <name evidence="8" type="ORF">M513_10977</name>
</gene>
<comment type="subcellular location">
    <subcellularLocation>
        <location evidence="1">Cytoplasm</location>
        <location evidence="1">Cytoskeleton</location>
    </subcellularLocation>
</comment>
<dbReference type="Gene3D" id="6.10.250.3120">
    <property type="match status" value="1"/>
</dbReference>
<dbReference type="PROSITE" id="PS51307">
    <property type="entry name" value="ASD2"/>
    <property type="match status" value="1"/>
</dbReference>
<keyword evidence="3" id="KW-0963">Cytoplasm</keyword>
<dbReference type="Pfam" id="PF08687">
    <property type="entry name" value="ASD2"/>
    <property type="match status" value="1"/>
</dbReference>
<feature type="domain" description="ASD2" evidence="7">
    <location>
        <begin position="655"/>
        <end position="931"/>
    </location>
</feature>
<dbReference type="EMBL" id="KL363302">
    <property type="protein sequence ID" value="KFD48139.1"/>
    <property type="molecule type" value="Genomic_DNA"/>
</dbReference>
<dbReference type="GO" id="GO:0005912">
    <property type="term" value="C:adherens junction"/>
    <property type="evidence" value="ECO:0007669"/>
    <property type="project" value="TreeGrafter"/>
</dbReference>